<sequence length="818" mass="89938">MTAESAVLRTLSKHRLPNPIRFSSLCGPRDLLAVVHSTWDISVYRIISGQVAFVIKRRDDCEVRSIGWRSDGSMLAVAWNDGSYAVHDGERGGVISTGRSEANQNQQDDDWRLDLRPTFEDDDETSESICQFSWDSHTVPGRSIGQVKDSHLSLDDWGSESLHENKELQSKGFDHVAGALPGAITSLDVTTILPRLSAIPAHGMSLIKAGPAGNKFATLVAADEVFETRKESGTGTVEALVVCQADGVAQVLLDETVKIGSSQVGRNSFLHASHPQSSYHTILSNEDQSLLRIDFVRLPLSTLGSPLLHVIASNTKRMQSLLDYVLHTVRCIEHDFTTGQQFPTRLMKSLSGMLSDSDEGDAILGLYHLALTGEFSAPILEWLTDIVQDNNHKRWDTAVGSMYTNIQHHLFINLSPALERFSIAACELRGQAIFHEGSSKFDCAPELFTNILCAVDSLRVLAEQCSSIVITEHKQFRAFSKWLKMQIEIGTAEPFSNGAVEIEEREVPSLDYSLISRYIKETMTKSRLVPYIDTKQEFQQQLSKHDFSAHAFVKQLKFGEATDAVLDDEKAWAKRAMNGAPQSAVASASLNIPATAAVLQGHIRMALEKITAWQSRMLEPSFKATLSLEEGLTAADMALQSPGQKLIPKFPAIAHIVAVPPKSLKAATHLTTFEVRLPIPSTTKTRLSFAESSRLTPDRPQPEPETITVTRSFSKAGQVIDAKLFPAIHQCILSLVRYEDEHCTALMLHTADHSASAVVVHSFPAEGGFAPQKMTVGGRPGKYVCVVVGNRGRDWVVLDLGRLSTSLANEQRSTTDEL</sequence>
<evidence type="ECO:0000256" key="1">
    <source>
        <dbReference type="ARBA" id="ARBA00016067"/>
    </source>
</evidence>
<feature type="domain" description="Anaphase-promoting complex subunit 4 long" evidence="7">
    <location>
        <begin position="298"/>
        <end position="488"/>
    </location>
</feature>
<keyword evidence="4" id="KW-0833">Ubl conjugation pathway</keyword>
<dbReference type="AlphaFoldDB" id="A0A6J3LVZ9"/>
<dbReference type="Proteomes" id="UP000504637">
    <property type="component" value="Unplaced"/>
</dbReference>
<evidence type="ECO:0000256" key="4">
    <source>
        <dbReference type="ARBA" id="ARBA00022786"/>
    </source>
</evidence>
<protein>
    <recommendedName>
        <fullName evidence="1">Anaphase-promoting complex subunit 4</fullName>
    </recommendedName>
</protein>
<dbReference type="OrthoDB" id="10266042at2759"/>
<dbReference type="GeneID" id="54365736"/>
<keyword evidence="3" id="KW-0498">Mitosis</keyword>
<dbReference type="Pfam" id="PF12896">
    <property type="entry name" value="ANAPC4"/>
    <property type="match status" value="1"/>
</dbReference>
<evidence type="ECO:0000259" key="6">
    <source>
        <dbReference type="Pfam" id="PF12894"/>
    </source>
</evidence>
<reference evidence="9" key="1">
    <citation type="submission" date="2020-01" db="EMBL/GenBank/DDBJ databases">
        <authorList>
            <consortium name="DOE Joint Genome Institute"/>
            <person name="Haridas S."/>
            <person name="Albert R."/>
            <person name="Binder M."/>
            <person name="Bloem J."/>
            <person name="Labutti K."/>
            <person name="Salamov A."/>
            <person name="Andreopoulos B."/>
            <person name="Baker S.E."/>
            <person name="Barry K."/>
            <person name="Bills G."/>
            <person name="Bluhm B.H."/>
            <person name="Cannon C."/>
            <person name="Castanera R."/>
            <person name="Culley D.E."/>
            <person name="Daum C."/>
            <person name="Ezra D."/>
            <person name="Gonzalez J.B."/>
            <person name="Henrissat B."/>
            <person name="Kuo A."/>
            <person name="Liang C."/>
            <person name="Lipzen A."/>
            <person name="Lutzoni F."/>
            <person name="Magnuson J."/>
            <person name="Mondo S."/>
            <person name="Nolan M."/>
            <person name="Ohm R."/>
            <person name="Pangilinan J."/>
            <person name="Park H.-J."/>
            <person name="Ramirez L."/>
            <person name="Alfaro M."/>
            <person name="Sun H."/>
            <person name="Tritt A."/>
            <person name="Yoshinaga Y."/>
            <person name="Zwiers L.-H."/>
            <person name="Turgeon B.G."/>
            <person name="Goodwin S.B."/>
            <person name="Spatafora J.W."/>
            <person name="Crous P.W."/>
            <person name="Grigoriev I.V."/>
        </authorList>
    </citation>
    <scope>NUCLEOTIDE SEQUENCE</scope>
    <source>
        <strain evidence="9">CBS 342.82</strain>
    </source>
</reference>
<dbReference type="GO" id="GO:0005680">
    <property type="term" value="C:anaphase-promoting complex"/>
    <property type="evidence" value="ECO:0007669"/>
    <property type="project" value="InterPro"/>
</dbReference>
<evidence type="ECO:0000259" key="7">
    <source>
        <dbReference type="Pfam" id="PF12896"/>
    </source>
</evidence>
<accession>A0A6J3LVZ9</accession>
<evidence type="ECO:0000256" key="5">
    <source>
        <dbReference type="ARBA" id="ARBA00023306"/>
    </source>
</evidence>
<dbReference type="GO" id="GO:0070979">
    <property type="term" value="P:protein K11-linked ubiquitination"/>
    <property type="evidence" value="ECO:0007669"/>
    <property type="project" value="TreeGrafter"/>
</dbReference>
<evidence type="ECO:0000256" key="3">
    <source>
        <dbReference type="ARBA" id="ARBA00022776"/>
    </source>
</evidence>
<gene>
    <name evidence="9" type="ORF">K489DRAFT_412540</name>
</gene>
<keyword evidence="5" id="KW-0131">Cell cycle</keyword>
<dbReference type="GO" id="GO:0034399">
    <property type="term" value="C:nuclear periphery"/>
    <property type="evidence" value="ECO:0007669"/>
    <property type="project" value="TreeGrafter"/>
</dbReference>
<dbReference type="GO" id="GO:0051301">
    <property type="term" value="P:cell division"/>
    <property type="evidence" value="ECO:0007669"/>
    <property type="project" value="UniProtKB-KW"/>
</dbReference>
<dbReference type="InterPro" id="IPR024977">
    <property type="entry name" value="Apc4-like_WD40_dom"/>
</dbReference>
<keyword evidence="8" id="KW-1185">Reference proteome</keyword>
<dbReference type="RefSeq" id="XP_033456889.1">
    <property type="nucleotide sequence ID" value="XM_033607937.1"/>
</dbReference>
<dbReference type="Pfam" id="PF12894">
    <property type="entry name" value="ANAPC4_WD40"/>
    <property type="match status" value="1"/>
</dbReference>
<proteinExistence type="predicted"/>
<reference evidence="9" key="3">
    <citation type="submission" date="2025-08" db="UniProtKB">
        <authorList>
            <consortium name="RefSeq"/>
        </authorList>
    </citation>
    <scope>IDENTIFICATION</scope>
    <source>
        <strain evidence="9">CBS 342.82</strain>
    </source>
</reference>
<evidence type="ECO:0000256" key="2">
    <source>
        <dbReference type="ARBA" id="ARBA00022618"/>
    </source>
</evidence>
<evidence type="ECO:0000313" key="9">
    <source>
        <dbReference type="RefSeq" id="XP_033456889.1"/>
    </source>
</evidence>
<dbReference type="PANTHER" id="PTHR13260:SF0">
    <property type="entry name" value="ANAPHASE-PROMOTING COMPLEX SUBUNIT 4"/>
    <property type="match status" value="1"/>
</dbReference>
<dbReference type="InterPro" id="IPR024789">
    <property type="entry name" value="APC4"/>
</dbReference>
<dbReference type="PANTHER" id="PTHR13260">
    <property type="entry name" value="ANAPHASE PROMOTING COMPLEX SUBUNIT 4 APC4"/>
    <property type="match status" value="1"/>
</dbReference>
<organism evidence="9">
    <name type="scientific">Dissoconium aciculare CBS 342.82</name>
    <dbReference type="NCBI Taxonomy" id="1314786"/>
    <lineage>
        <taxon>Eukaryota</taxon>
        <taxon>Fungi</taxon>
        <taxon>Dikarya</taxon>
        <taxon>Ascomycota</taxon>
        <taxon>Pezizomycotina</taxon>
        <taxon>Dothideomycetes</taxon>
        <taxon>Dothideomycetidae</taxon>
        <taxon>Mycosphaerellales</taxon>
        <taxon>Dissoconiaceae</taxon>
        <taxon>Dissoconium</taxon>
    </lineage>
</organism>
<dbReference type="SUPFAM" id="SSF50978">
    <property type="entry name" value="WD40 repeat-like"/>
    <property type="match status" value="1"/>
</dbReference>
<keyword evidence="2" id="KW-0132">Cell division</keyword>
<reference evidence="9" key="2">
    <citation type="submission" date="2020-04" db="EMBL/GenBank/DDBJ databases">
        <authorList>
            <consortium name="NCBI Genome Project"/>
        </authorList>
    </citation>
    <scope>NUCLEOTIDE SEQUENCE</scope>
    <source>
        <strain evidence="9">CBS 342.82</strain>
    </source>
</reference>
<dbReference type="InterPro" id="IPR024790">
    <property type="entry name" value="APC4_long_dom"/>
</dbReference>
<feature type="domain" description="Anaphase-promoting complex subunit 4-like WD40" evidence="6">
    <location>
        <begin position="24"/>
        <end position="103"/>
    </location>
</feature>
<evidence type="ECO:0000313" key="8">
    <source>
        <dbReference type="Proteomes" id="UP000504637"/>
    </source>
</evidence>
<dbReference type="GO" id="GO:0031145">
    <property type="term" value="P:anaphase-promoting complex-dependent catabolic process"/>
    <property type="evidence" value="ECO:0007669"/>
    <property type="project" value="InterPro"/>
</dbReference>
<dbReference type="InterPro" id="IPR036322">
    <property type="entry name" value="WD40_repeat_dom_sf"/>
</dbReference>
<name>A0A6J3LVZ9_9PEZI</name>